<feature type="compositionally biased region" description="Low complexity" evidence="10">
    <location>
        <begin position="54"/>
        <end position="112"/>
    </location>
</feature>
<organism evidence="11 12">
    <name type="scientific">Chara braunii</name>
    <name type="common">Braun's stonewort</name>
    <dbReference type="NCBI Taxonomy" id="69332"/>
    <lineage>
        <taxon>Eukaryota</taxon>
        <taxon>Viridiplantae</taxon>
        <taxon>Streptophyta</taxon>
        <taxon>Charophyceae</taxon>
        <taxon>Charales</taxon>
        <taxon>Characeae</taxon>
        <taxon>Chara</taxon>
    </lineage>
</organism>
<keyword evidence="3" id="KW-0963">Cytoplasm</keyword>
<evidence type="ECO:0000313" key="12">
    <source>
        <dbReference type="Proteomes" id="UP000265515"/>
    </source>
</evidence>
<feature type="region of interest" description="Disordered" evidence="10">
    <location>
        <begin position="54"/>
        <end position="113"/>
    </location>
</feature>
<evidence type="ECO:0000256" key="8">
    <source>
        <dbReference type="ARBA" id="ARBA00023175"/>
    </source>
</evidence>
<keyword evidence="8" id="KW-0505">Motor protein</keyword>
<evidence type="ECO:0000256" key="6">
    <source>
        <dbReference type="ARBA" id="ARBA00022840"/>
    </source>
</evidence>
<comment type="caution">
    <text evidence="11">The sequence shown here is derived from an EMBL/GenBank/DDBJ whole genome shotgun (WGS) entry which is preliminary data.</text>
</comment>
<gene>
    <name evidence="11" type="ORF">CBR_g27750</name>
</gene>
<sequence length="911" mass="94329">MLSCRRGLDLPRDRLVPSPSFSKHYDRRSSAVGDGVDGATVLFKYEEEDDSRWLSSTSRLSTTPSSRHLASSSHSCLSGRNHPSSSVAPPCSPSSSSPSPSSSDCSSPSSSSLGTMLVVGDARSGKRSLVEALSSSFASACSSSALPTSLPWTSSSSSSSSSFSSACRTPMKLPFSSCGRSTVVDRSSTRGHDHLPRSASSPSSGPTSLSPCSSSRFASSGPLEFHCISVSSAIQNQHCKTNHSNLAATAVRASAAPVPAGGSSVRHRPSTHSLSSGVAAAAAAAPKDSQRGQSDDCACFLSVWNVRDRSLLKLAVNPAAMASTVAVIVVDLSRPWEALTSLEKHAEALRETASSAARTVREMAAGSRRSAGVGLVGLPAGGGSVCRQGVGALGSGGSAGGGGGEEILAGSSSKLKIGRFSSFDLPSDVGVGTRRSLSADLSSLYGGAYRQLDRSALGSGVALLEGGVGGRGGGGEGRRREDSRMLLSKKVHGINRSPTCSPAKGGVRRVNSLGGLCRFSTASAAADGDIRMGGREGGQWLRGEASGKDDGRWGRGGGGAGEGREEECSIKAIATATRSRGDDGGDERPLSAGASACGDAKMQMVVVGTKADLLTATALHGEGDHAALQRRLLKACQSIGAGLVYTSMKSGLNISKLRDQVLQILGRQSSSSLEASLSGPECFLPVGWKCEKDGNVPWSSGEETPGQQSMSSMGSHGESEVSVGDSSVSASGSIVYKSLSSSSLSSSVCSERAKKDSSCADGAELPFAKESMGGGAVEVEVDAPADRDSMVSGSLSTSSGSFDSADEVRRLHNEDVFEDLSHRAAPGRHTLDRDSLRTLGRSNYDFGKGTNGYLEDEQVFLARHRVRLQCLMEDRKWANRREGVVASPCVWKEETQKPSGRREVFGSRKLC</sequence>
<feature type="compositionally biased region" description="Basic and acidic residues" evidence="10">
    <location>
        <begin position="187"/>
        <end position="196"/>
    </location>
</feature>
<feature type="compositionally biased region" description="Polar residues" evidence="10">
    <location>
        <begin position="697"/>
        <end position="708"/>
    </location>
</feature>
<accession>A0A388L886</accession>
<dbReference type="GO" id="GO:0005874">
    <property type="term" value="C:microtubule"/>
    <property type="evidence" value="ECO:0007669"/>
    <property type="project" value="UniProtKB-KW"/>
</dbReference>
<evidence type="ECO:0000256" key="4">
    <source>
        <dbReference type="ARBA" id="ARBA00022701"/>
    </source>
</evidence>
<dbReference type="PANTHER" id="PTHR12688:SF0">
    <property type="entry name" value="DYNEIN LIGHT INTERMEDIATE CHAIN"/>
    <property type="match status" value="1"/>
</dbReference>
<evidence type="ECO:0000256" key="1">
    <source>
        <dbReference type="ARBA" id="ARBA00004245"/>
    </source>
</evidence>
<protein>
    <recommendedName>
        <fullName evidence="13">Dynein light intermediate chain</fullName>
    </recommendedName>
</protein>
<feature type="region of interest" description="Disordered" evidence="10">
    <location>
        <begin position="695"/>
        <end position="726"/>
    </location>
</feature>
<dbReference type="GO" id="GO:0000226">
    <property type="term" value="P:microtubule cytoskeleton organization"/>
    <property type="evidence" value="ECO:0007669"/>
    <property type="project" value="TreeGrafter"/>
</dbReference>
<dbReference type="GO" id="GO:0007018">
    <property type="term" value="P:microtubule-based movement"/>
    <property type="evidence" value="ECO:0007669"/>
    <property type="project" value="InterPro"/>
</dbReference>
<dbReference type="AlphaFoldDB" id="A0A388L886"/>
<evidence type="ECO:0000313" key="11">
    <source>
        <dbReference type="EMBL" id="GBG78525.1"/>
    </source>
</evidence>
<evidence type="ECO:0008006" key="13">
    <source>
        <dbReference type="Google" id="ProtNLM"/>
    </source>
</evidence>
<keyword evidence="4" id="KW-0493">Microtubule</keyword>
<dbReference type="InterPro" id="IPR008467">
    <property type="entry name" value="Dynein1_light_intermed_chain"/>
</dbReference>
<feature type="compositionally biased region" description="Low complexity" evidence="10">
    <location>
        <begin position="197"/>
        <end position="213"/>
    </location>
</feature>
<keyword evidence="6" id="KW-0067">ATP-binding</keyword>
<evidence type="ECO:0000256" key="10">
    <source>
        <dbReference type="SAM" id="MobiDB-lite"/>
    </source>
</evidence>
<dbReference type="PANTHER" id="PTHR12688">
    <property type="entry name" value="DYNEIN LIGHT INTERMEDIATE CHAIN"/>
    <property type="match status" value="1"/>
</dbReference>
<dbReference type="Pfam" id="PF05783">
    <property type="entry name" value="DLIC"/>
    <property type="match status" value="2"/>
</dbReference>
<feature type="compositionally biased region" description="Basic and acidic residues" evidence="10">
    <location>
        <begin position="1"/>
        <end position="15"/>
    </location>
</feature>
<evidence type="ECO:0000256" key="2">
    <source>
        <dbReference type="ARBA" id="ARBA00022448"/>
    </source>
</evidence>
<reference evidence="11 12" key="1">
    <citation type="journal article" date="2018" name="Cell">
        <title>The Chara Genome: Secondary Complexity and Implications for Plant Terrestrialization.</title>
        <authorList>
            <person name="Nishiyama T."/>
            <person name="Sakayama H."/>
            <person name="Vries J.D."/>
            <person name="Buschmann H."/>
            <person name="Saint-Marcoux D."/>
            <person name="Ullrich K.K."/>
            <person name="Haas F.B."/>
            <person name="Vanderstraeten L."/>
            <person name="Becker D."/>
            <person name="Lang D."/>
            <person name="Vosolsobe S."/>
            <person name="Rombauts S."/>
            <person name="Wilhelmsson P.K.I."/>
            <person name="Janitza P."/>
            <person name="Kern R."/>
            <person name="Heyl A."/>
            <person name="Rumpler F."/>
            <person name="Villalobos L.I.A.C."/>
            <person name="Clay J.M."/>
            <person name="Skokan R."/>
            <person name="Toyoda A."/>
            <person name="Suzuki Y."/>
            <person name="Kagoshima H."/>
            <person name="Schijlen E."/>
            <person name="Tajeshwar N."/>
            <person name="Catarino B."/>
            <person name="Hetherington A.J."/>
            <person name="Saltykova A."/>
            <person name="Bonnot C."/>
            <person name="Breuninger H."/>
            <person name="Symeonidi A."/>
            <person name="Radhakrishnan G.V."/>
            <person name="Van Nieuwerburgh F."/>
            <person name="Deforce D."/>
            <person name="Chang C."/>
            <person name="Karol K.G."/>
            <person name="Hedrich R."/>
            <person name="Ulvskov P."/>
            <person name="Glockner G."/>
            <person name="Delwiche C.F."/>
            <person name="Petrasek J."/>
            <person name="Van de Peer Y."/>
            <person name="Friml J."/>
            <person name="Beilby M."/>
            <person name="Dolan L."/>
            <person name="Kohara Y."/>
            <person name="Sugano S."/>
            <person name="Fujiyama A."/>
            <person name="Delaux P.-M."/>
            <person name="Quint M."/>
            <person name="TheiBen G."/>
            <person name="Hagemann M."/>
            <person name="Harholt J."/>
            <person name="Dunand C."/>
            <person name="Zachgo S."/>
            <person name="Langdale J."/>
            <person name="Maumus F."/>
            <person name="Straeten D.V.D."/>
            <person name="Gould S.B."/>
            <person name="Rensing S.A."/>
        </authorList>
    </citation>
    <scope>NUCLEOTIDE SEQUENCE [LARGE SCALE GENOMIC DNA]</scope>
    <source>
        <strain evidence="11 12">S276</strain>
    </source>
</reference>
<comment type="subcellular location">
    <subcellularLocation>
        <location evidence="1">Cytoplasm</location>
        <location evidence="1">Cytoskeleton</location>
    </subcellularLocation>
</comment>
<feature type="region of interest" description="Disordered" evidence="10">
    <location>
        <begin position="1"/>
        <end position="32"/>
    </location>
</feature>
<dbReference type="EMBL" id="BFEA01000297">
    <property type="protein sequence ID" value="GBG78525.1"/>
    <property type="molecule type" value="Genomic_DNA"/>
</dbReference>
<evidence type="ECO:0000256" key="9">
    <source>
        <dbReference type="ARBA" id="ARBA00023212"/>
    </source>
</evidence>
<dbReference type="Gramene" id="GBG78525">
    <property type="protein sequence ID" value="GBG78525"/>
    <property type="gene ID" value="CBR_g27750"/>
</dbReference>
<dbReference type="OrthoDB" id="27603at2759"/>
<evidence type="ECO:0000256" key="5">
    <source>
        <dbReference type="ARBA" id="ARBA00022741"/>
    </source>
</evidence>
<keyword evidence="5" id="KW-0547">Nucleotide-binding</keyword>
<keyword evidence="9" id="KW-0206">Cytoskeleton</keyword>
<name>A0A388L886_CHABU</name>
<dbReference type="GO" id="GO:0005524">
    <property type="term" value="F:ATP binding"/>
    <property type="evidence" value="ECO:0007669"/>
    <property type="project" value="UniProtKB-KW"/>
</dbReference>
<evidence type="ECO:0000256" key="7">
    <source>
        <dbReference type="ARBA" id="ARBA00023017"/>
    </source>
</evidence>
<dbReference type="Proteomes" id="UP000265515">
    <property type="component" value="Unassembled WGS sequence"/>
</dbReference>
<keyword evidence="7" id="KW-0243">Dynein</keyword>
<feature type="region of interest" description="Disordered" evidence="10">
    <location>
        <begin position="257"/>
        <end position="294"/>
    </location>
</feature>
<feature type="compositionally biased region" description="Low complexity" evidence="10">
    <location>
        <begin position="709"/>
        <end position="726"/>
    </location>
</feature>
<proteinExistence type="predicted"/>
<dbReference type="InterPro" id="IPR022780">
    <property type="entry name" value="Dynein_light_int_chain"/>
</dbReference>
<evidence type="ECO:0000256" key="3">
    <source>
        <dbReference type="ARBA" id="ARBA00022490"/>
    </source>
</evidence>
<dbReference type="GO" id="GO:0005868">
    <property type="term" value="C:cytoplasmic dynein complex"/>
    <property type="evidence" value="ECO:0007669"/>
    <property type="project" value="InterPro"/>
</dbReference>
<dbReference type="GO" id="GO:0045504">
    <property type="term" value="F:dynein heavy chain binding"/>
    <property type="evidence" value="ECO:0007669"/>
    <property type="project" value="TreeGrafter"/>
</dbReference>
<feature type="region of interest" description="Disordered" evidence="10">
    <location>
        <begin position="535"/>
        <end position="566"/>
    </location>
</feature>
<feature type="region of interest" description="Disordered" evidence="10">
    <location>
        <begin position="176"/>
        <end position="213"/>
    </location>
</feature>
<keyword evidence="2" id="KW-0813">Transport</keyword>
<keyword evidence="12" id="KW-1185">Reference proteome</keyword>